<dbReference type="InterPro" id="IPR038765">
    <property type="entry name" value="Papain-like_cys_pep_sf"/>
</dbReference>
<comment type="caution">
    <text evidence="1">The sequence shown here is derived from an EMBL/GenBank/DDBJ whole genome shotgun (WGS) entry which is preliminary data.</text>
</comment>
<keyword evidence="2" id="KW-1185">Reference proteome</keyword>
<dbReference type="SUPFAM" id="SSF54001">
    <property type="entry name" value="Cysteine proteinases"/>
    <property type="match status" value="2"/>
</dbReference>
<reference evidence="1 2" key="1">
    <citation type="submission" date="2018-07" db="EMBL/GenBank/DDBJ databases">
        <title>A high quality draft genome assembly of the barn swallow (H. rustica rustica).</title>
        <authorList>
            <person name="Formenti G."/>
            <person name="Chiara M."/>
            <person name="Poveda L."/>
            <person name="Francoijs K.-J."/>
            <person name="Bonisoli-Alquati A."/>
            <person name="Canova L."/>
            <person name="Gianfranceschi L."/>
            <person name="Horner D.S."/>
            <person name="Saino N."/>
        </authorList>
    </citation>
    <scope>NUCLEOTIDE SEQUENCE [LARGE SCALE GENOMIC DNA]</scope>
    <source>
        <strain evidence="1">Chelidonia</strain>
        <tissue evidence="1">Blood</tissue>
    </source>
</reference>
<gene>
    <name evidence="1" type="ORF">DUI87_06036</name>
</gene>
<dbReference type="STRING" id="333673.A0A3M0L0Z5"/>
<accession>A0A3M0L0Z5</accession>
<organism evidence="1 2">
    <name type="scientific">Hirundo rustica rustica</name>
    <dbReference type="NCBI Taxonomy" id="333673"/>
    <lineage>
        <taxon>Eukaryota</taxon>
        <taxon>Metazoa</taxon>
        <taxon>Chordata</taxon>
        <taxon>Craniata</taxon>
        <taxon>Vertebrata</taxon>
        <taxon>Euteleostomi</taxon>
        <taxon>Archelosauria</taxon>
        <taxon>Archosauria</taxon>
        <taxon>Dinosauria</taxon>
        <taxon>Saurischia</taxon>
        <taxon>Theropoda</taxon>
        <taxon>Coelurosauria</taxon>
        <taxon>Aves</taxon>
        <taxon>Neognathae</taxon>
        <taxon>Neoaves</taxon>
        <taxon>Telluraves</taxon>
        <taxon>Australaves</taxon>
        <taxon>Passeriformes</taxon>
        <taxon>Sylvioidea</taxon>
        <taxon>Hirundinidae</taxon>
        <taxon>Hirundo</taxon>
    </lineage>
</organism>
<evidence type="ECO:0000313" key="2">
    <source>
        <dbReference type="Proteomes" id="UP000269221"/>
    </source>
</evidence>
<dbReference type="Proteomes" id="UP000269221">
    <property type="component" value="Unassembled WGS sequence"/>
</dbReference>
<proteinExistence type="predicted"/>
<name>A0A3M0L0Z5_HIRRU</name>
<dbReference type="Gene3D" id="3.90.70.10">
    <property type="entry name" value="Cysteine proteinases"/>
    <property type="match status" value="1"/>
</dbReference>
<sequence length="274" mass="30848">MMTAALPLSPEELYVTVTSTAPQALLGLWTVVLTTGMSATTLWSPPGQRSLGLLQHGFSTQNTSSSQGCALRRTDKICKCINSLWKCSTDVCLVRQDLIQRINSGDYGWKADNYSQFWGMTVEEGFKKRLGTFPPSHSLLNMREAPSTTDLVIDSPNPINCRNTPEIYAENVTKDKETDIMKEIMDRGPVQGMPNMIEVVVKTVNFLEFYENIQVEKKISIMKVYDDFFLYKEGIYRHSQKAGSKWKTHSVKLLGEDIFMKGMGMSVVVEMAMD</sequence>
<evidence type="ECO:0000313" key="1">
    <source>
        <dbReference type="EMBL" id="RMC17454.1"/>
    </source>
</evidence>
<dbReference type="AlphaFoldDB" id="A0A3M0L0Z5"/>
<protein>
    <submittedName>
        <fullName evidence="1">Uncharacterized protein</fullName>
    </submittedName>
</protein>
<dbReference type="EMBL" id="QRBI01000099">
    <property type="protein sequence ID" value="RMC17454.1"/>
    <property type="molecule type" value="Genomic_DNA"/>
</dbReference>
<dbReference type="OrthoDB" id="190265at2759"/>